<gene>
    <name evidence="4" type="primary">arsC</name>
    <name evidence="4" type="ORF">C7S20_13340</name>
</gene>
<dbReference type="PANTHER" id="PTHR30041:SF4">
    <property type="entry name" value="ARSENATE REDUCTASE"/>
    <property type="match status" value="1"/>
</dbReference>
<dbReference type="OrthoDB" id="9808142at2"/>
<protein>
    <submittedName>
        <fullName evidence="4">Arsenate reductase (Glutaredoxin)</fullName>
    </submittedName>
</protein>
<dbReference type="AlphaFoldDB" id="A0A2R3Z799"/>
<dbReference type="CDD" id="cd03034">
    <property type="entry name" value="ArsC_ArsC"/>
    <property type="match status" value="1"/>
</dbReference>
<dbReference type="Proteomes" id="UP000241507">
    <property type="component" value="Chromosome"/>
</dbReference>
<dbReference type="Gene3D" id="3.40.30.10">
    <property type="entry name" value="Glutaredoxin"/>
    <property type="match status" value="1"/>
</dbReference>
<comment type="similarity">
    <text evidence="1 3">Belongs to the ArsC family.</text>
</comment>
<evidence type="ECO:0000256" key="1">
    <source>
        <dbReference type="ARBA" id="ARBA00007198"/>
    </source>
</evidence>
<dbReference type="PANTHER" id="PTHR30041">
    <property type="entry name" value="ARSENATE REDUCTASE"/>
    <property type="match status" value="1"/>
</dbReference>
<dbReference type="RefSeq" id="WP_107012935.1">
    <property type="nucleotide sequence ID" value="NZ_CP028136.1"/>
</dbReference>
<organism evidence="4 5">
    <name type="scientific">Christiangramia fulva</name>
    <dbReference type="NCBI Taxonomy" id="2126553"/>
    <lineage>
        <taxon>Bacteria</taxon>
        <taxon>Pseudomonadati</taxon>
        <taxon>Bacteroidota</taxon>
        <taxon>Flavobacteriia</taxon>
        <taxon>Flavobacteriales</taxon>
        <taxon>Flavobacteriaceae</taxon>
        <taxon>Christiangramia</taxon>
    </lineage>
</organism>
<keyword evidence="5" id="KW-1185">Reference proteome</keyword>
<evidence type="ECO:0000313" key="5">
    <source>
        <dbReference type="Proteomes" id="UP000241507"/>
    </source>
</evidence>
<accession>A0A2R3Z799</accession>
<dbReference type="EMBL" id="CP028136">
    <property type="protein sequence ID" value="AVR46161.1"/>
    <property type="molecule type" value="Genomic_DNA"/>
</dbReference>
<proteinExistence type="inferred from homology"/>
<name>A0A2R3Z799_9FLAO</name>
<dbReference type="KEGG" id="grs:C7S20_13340"/>
<reference evidence="5" key="1">
    <citation type="submission" date="2018-03" db="EMBL/GenBank/DDBJ databases">
        <title>Gramella fulva sp. nov., isolated from a dry surface of tidal flat.</title>
        <authorList>
            <person name="Hwang S.H."/>
            <person name="Hwang W.M."/>
            <person name="Kang K."/>
            <person name="Ahn T.-Y."/>
        </authorList>
    </citation>
    <scope>NUCLEOTIDE SEQUENCE [LARGE SCALE GENOMIC DNA]</scope>
    <source>
        <strain evidence="5">SH35</strain>
    </source>
</reference>
<dbReference type="InterPro" id="IPR006660">
    <property type="entry name" value="Arsenate_reductase-like"/>
</dbReference>
<dbReference type="NCBIfam" id="TIGR00014">
    <property type="entry name" value="arsC"/>
    <property type="match status" value="1"/>
</dbReference>
<dbReference type="InterPro" id="IPR036249">
    <property type="entry name" value="Thioredoxin-like_sf"/>
</dbReference>
<keyword evidence="2" id="KW-0560">Oxidoreductase</keyword>
<dbReference type="PROSITE" id="PS51353">
    <property type="entry name" value="ARSC"/>
    <property type="match status" value="1"/>
</dbReference>
<dbReference type="SUPFAM" id="SSF52833">
    <property type="entry name" value="Thioredoxin-like"/>
    <property type="match status" value="1"/>
</dbReference>
<sequence>MLKIYHNPRCRKSREGLEILKSSGKDFEIVEYLKEPLSEEKLKEIIEKLKIAPIELVRKNEKVWKEEYKEKDLSDDELVRILVNNPRLIERPIVVTDKEAVIGRPPERIEKLI</sequence>
<dbReference type="InterPro" id="IPR006659">
    <property type="entry name" value="Arsenate_reductase"/>
</dbReference>
<evidence type="ECO:0000313" key="4">
    <source>
        <dbReference type="EMBL" id="AVR46161.1"/>
    </source>
</evidence>
<evidence type="ECO:0000256" key="2">
    <source>
        <dbReference type="ARBA" id="ARBA00023002"/>
    </source>
</evidence>
<evidence type="ECO:0000256" key="3">
    <source>
        <dbReference type="PROSITE-ProRule" id="PRU01282"/>
    </source>
</evidence>
<dbReference type="Pfam" id="PF03960">
    <property type="entry name" value="ArsC"/>
    <property type="match status" value="1"/>
</dbReference>
<dbReference type="GO" id="GO:0008794">
    <property type="term" value="F:arsenate reductase (glutaredoxin) activity"/>
    <property type="evidence" value="ECO:0007669"/>
    <property type="project" value="InterPro"/>
</dbReference>